<proteinExistence type="predicted"/>
<comment type="caution">
    <text evidence="2">The sequence shown here is derived from an EMBL/GenBank/DDBJ whole genome shotgun (WGS) entry which is preliminary data.</text>
</comment>
<dbReference type="Proteomes" id="UP000276301">
    <property type="component" value="Unassembled WGS sequence"/>
</dbReference>
<dbReference type="EMBL" id="RCHT01000006">
    <property type="protein sequence ID" value="RLL12447.1"/>
    <property type="molecule type" value="Genomic_DNA"/>
</dbReference>
<protein>
    <submittedName>
        <fullName evidence="2">Serine/threonine protein phosphatase</fullName>
    </submittedName>
</protein>
<keyword evidence="1" id="KW-0812">Transmembrane</keyword>
<evidence type="ECO:0000256" key="1">
    <source>
        <dbReference type="SAM" id="Phobius"/>
    </source>
</evidence>
<keyword evidence="3" id="KW-1185">Reference proteome</keyword>
<keyword evidence="1" id="KW-0472">Membrane</keyword>
<keyword evidence="1" id="KW-1133">Transmembrane helix</keyword>
<gene>
    <name evidence="2" type="ORF">D4A47_05600</name>
</gene>
<feature type="transmembrane region" description="Helical" evidence="1">
    <location>
        <begin position="186"/>
        <end position="204"/>
    </location>
</feature>
<feature type="transmembrane region" description="Helical" evidence="1">
    <location>
        <begin position="54"/>
        <end position="75"/>
    </location>
</feature>
<dbReference type="AlphaFoldDB" id="A0A498CZM9"/>
<feature type="transmembrane region" description="Helical" evidence="1">
    <location>
        <begin position="81"/>
        <end position="102"/>
    </location>
</feature>
<sequence>MIRNWKTTLYNYRHAALLLYFVPYMLWFGWLQGNARPEHWAGSWIDTLIPFQEIFVIPYLLWFFYVAATVGYFLVCSKPDYFRLCAFLFGGMTVCLAIYTVFPNGQILRPLVFPRDNLLTDAVRTIYLADPPINVCPSIHCFNSIGVNIAIRRSELGRRHKAVRWGSEVLMVLICMSTVFIKQHSIADVFAAILLAVPFYFVVYRGAELARAFRPAPIRTRKVKFENP</sequence>
<accession>A0A498CZM9</accession>
<evidence type="ECO:0000313" key="2">
    <source>
        <dbReference type="EMBL" id="RLL12447.1"/>
    </source>
</evidence>
<reference evidence="2 3" key="1">
    <citation type="submission" date="2018-10" db="EMBL/GenBank/DDBJ databases">
        <title>Anaerotruncus faecis sp. nov., isolated from human feces.</title>
        <authorList>
            <person name="Wang Y.-J."/>
        </authorList>
    </citation>
    <scope>NUCLEOTIDE SEQUENCE [LARGE SCALE GENOMIC DNA]</scope>
    <source>
        <strain evidence="2 3">22A2-44</strain>
    </source>
</reference>
<evidence type="ECO:0000313" key="3">
    <source>
        <dbReference type="Proteomes" id="UP000276301"/>
    </source>
</evidence>
<organism evidence="2 3">
    <name type="scientific">Anaerotruncus massiliensis</name>
    <name type="common">ex Liu et al. 2021</name>
    <dbReference type="NCBI Taxonomy" id="2321404"/>
    <lineage>
        <taxon>Bacteria</taxon>
        <taxon>Bacillati</taxon>
        <taxon>Bacillota</taxon>
        <taxon>Clostridia</taxon>
        <taxon>Eubacteriales</taxon>
        <taxon>Oscillospiraceae</taxon>
        <taxon>Anaerotruncus</taxon>
    </lineage>
</organism>
<name>A0A498CZM9_9FIRM</name>
<dbReference type="RefSeq" id="WP_121586517.1">
    <property type="nucleotide sequence ID" value="NZ_RCHT01000006.1"/>
</dbReference>
<feature type="transmembrane region" description="Helical" evidence="1">
    <location>
        <begin position="12"/>
        <end position="33"/>
    </location>
</feature>